<dbReference type="RefSeq" id="WP_357783754.1">
    <property type="nucleotide sequence ID" value="NZ_JBFAKC010000005.1"/>
</dbReference>
<comment type="caution">
    <text evidence="1">The sequence shown here is derived from an EMBL/GenBank/DDBJ whole genome shotgun (WGS) entry which is preliminary data.</text>
</comment>
<keyword evidence="2" id="KW-1185">Reference proteome</keyword>
<dbReference type="EMBL" id="JBFAKC010000005">
    <property type="protein sequence ID" value="MEV0708747.1"/>
    <property type="molecule type" value="Genomic_DNA"/>
</dbReference>
<name>A0ABV3FTJ6_9NOCA</name>
<dbReference type="Proteomes" id="UP001551695">
    <property type="component" value="Unassembled WGS sequence"/>
</dbReference>
<gene>
    <name evidence="1" type="ORF">AB0I48_14385</name>
</gene>
<evidence type="ECO:0000313" key="1">
    <source>
        <dbReference type="EMBL" id="MEV0708747.1"/>
    </source>
</evidence>
<protein>
    <submittedName>
        <fullName evidence="1">Uncharacterized protein</fullName>
    </submittedName>
</protein>
<accession>A0ABV3FTJ6</accession>
<evidence type="ECO:0000313" key="2">
    <source>
        <dbReference type="Proteomes" id="UP001551695"/>
    </source>
</evidence>
<reference evidence="1 2" key="1">
    <citation type="submission" date="2024-06" db="EMBL/GenBank/DDBJ databases">
        <title>The Natural Products Discovery Center: Release of the First 8490 Sequenced Strains for Exploring Actinobacteria Biosynthetic Diversity.</title>
        <authorList>
            <person name="Kalkreuter E."/>
            <person name="Kautsar S.A."/>
            <person name="Yang D."/>
            <person name="Bader C.D."/>
            <person name="Teijaro C.N."/>
            <person name="Fluegel L."/>
            <person name="Davis C.M."/>
            <person name="Simpson J.R."/>
            <person name="Lauterbach L."/>
            <person name="Steele A.D."/>
            <person name="Gui C."/>
            <person name="Meng S."/>
            <person name="Li G."/>
            <person name="Viehrig K."/>
            <person name="Ye F."/>
            <person name="Su P."/>
            <person name="Kiefer A.F."/>
            <person name="Nichols A."/>
            <person name="Cepeda A.J."/>
            <person name="Yan W."/>
            <person name="Fan B."/>
            <person name="Jiang Y."/>
            <person name="Adhikari A."/>
            <person name="Zheng C.-J."/>
            <person name="Schuster L."/>
            <person name="Cowan T.M."/>
            <person name="Smanski M.J."/>
            <person name="Chevrette M.G."/>
            <person name="De Carvalho L.P.S."/>
            <person name="Shen B."/>
        </authorList>
    </citation>
    <scope>NUCLEOTIDE SEQUENCE [LARGE SCALE GENOMIC DNA]</scope>
    <source>
        <strain evidence="1 2">NPDC050403</strain>
    </source>
</reference>
<organism evidence="1 2">
    <name type="scientific">Nocardia aurea</name>
    <dbReference type="NCBI Taxonomy" id="2144174"/>
    <lineage>
        <taxon>Bacteria</taxon>
        <taxon>Bacillati</taxon>
        <taxon>Actinomycetota</taxon>
        <taxon>Actinomycetes</taxon>
        <taxon>Mycobacteriales</taxon>
        <taxon>Nocardiaceae</taxon>
        <taxon>Nocardia</taxon>
    </lineage>
</organism>
<proteinExistence type="predicted"/>
<sequence length="173" mass="19039">MAAHDLVAHGRAGTLTDVTLLREALGELGIRAEIVFPTPRGSGRKVSLVKRVVRLPAPRRLTEPSVQVGITAGELADEEAELLADYLESATTLVIAAGRVRDRLTGRLMFRLGIMTDGEWTWSLAWSDYVRAYRVAPPEDFRDHARSRNYVPVELGPERVHELAAAVDMPSQG</sequence>